<dbReference type="PANTHER" id="PTHR47099:SF1">
    <property type="entry name" value="METHYLCOBAMIDE:COM METHYLTRANSFERASE MTBA"/>
    <property type="match status" value="1"/>
</dbReference>
<dbReference type="SUPFAM" id="SSF51726">
    <property type="entry name" value="UROD/MetE-like"/>
    <property type="match status" value="1"/>
</dbReference>
<accession>A0A844FAD8</accession>
<dbReference type="CDD" id="cd03465">
    <property type="entry name" value="URO-D_like"/>
    <property type="match status" value="1"/>
</dbReference>
<dbReference type="Gene3D" id="3.20.20.210">
    <property type="match status" value="1"/>
</dbReference>
<evidence type="ECO:0000259" key="1">
    <source>
        <dbReference type="Pfam" id="PF01208"/>
    </source>
</evidence>
<dbReference type="InterPro" id="IPR052024">
    <property type="entry name" value="Methanogen_methyltrans"/>
</dbReference>
<dbReference type="GO" id="GO:0004853">
    <property type="term" value="F:uroporphyrinogen decarboxylase activity"/>
    <property type="evidence" value="ECO:0007669"/>
    <property type="project" value="InterPro"/>
</dbReference>
<dbReference type="Pfam" id="PF01208">
    <property type="entry name" value="URO-D"/>
    <property type="match status" value="1"/>
</dbReference>
<dbReference type="RefSeq" id="WP_154322386.1">
    <property type="nucleotide sequence ID" value="NZ_JBFQGK010000001.1"/>
</dbReference>
<feature type="domain" description="Uroporphyrinogen decarboxylase (URO-D)" evidence="1">
    <location>
        <begin position="20"/>
        <end position="355"/>
    </location>
</feature>
<sequence>MTYEELLREMEKQKDEMTVMERMMEYAKGNEVDHIPYMLCGADTAANMYGYTLQQYRESLDVRFDIMEKMNKEFGTAAVGIGVGLKSIGEAVGSTLRYPEDGLDFVTDHILKDYDQLDDMKVVAPYKCSNLKKIMDDFRKSKERFPNWGSGNNVAGPMTTATSIRSLEAILKDSVRRKEDLHRLLDYCVECNLSWIRAVTKEFGVLPVNIAEPAASLSVLSKKQFLEFEKPHLQDMIAGIKEITGRMPTTHICGKTKGIWEDLIEMGFTSLSVDNSEDLEEVKHCVGDRMRISGNVPPVEVLKYGTIDEVIASVISCLKKGSDSPMGYALAAGCQVPPGVPRENLYAYIYAARKYGRGAKKGCLPKGLSETV</sequence>
<dbReference type="InterPro" id="IPR000257">
    <property type="entry name" value="Uroporphyrinogen_deCOase"/>
</dbReference>
<name>A0A844FAD8_CLOSV</name>
<comment type="caution">
    <text evidence="2">The sequence shown here is derived from an EMBL/GenBank/DDBJ whole genome shotgun (WGS) entry which is preliminary data.</text>
</comment>
<evidence type="ECO:0000313" key="3">
    <source>
        <dbReference type="Proteomes" id="UP000462363"/>
    </source>
</evidence>
<dbReference type="EMBL" id="VUMB01000006">
    <property type="protein sequence ID" value="MSS39545.1"/>
    <property type="molecule type" value="Genomic_DNA"/>
</dbReference>
<dbReference type="AlphaFoldDB" id="A0A844FAD8"/>
<organism evidence="2 3">
    <name type="scientific">Clostridium scindens (strain JCM 10418 / VPI 12708)</name>
    <dbReference type="NCBI Taxonomy" id="29347"/>
    <lineage>
        <taxon>Bacteria</taxon>
        <taxon>Bacillati</taxon>
        <taxon>Bacillota</taxon>
        <taxon>Clostridia</taxon>
        <taxon>Lachnospirales</taxon>
        <taxon>Lachnospiraceae</taxon>
    </lineage>
</organism>
<proteinExistence type="predicted"/>
<dbReference type="PANTHER" id="PTHR47099">
    <property type="entry name" value="METHYLCOBAMIDE:COM METHYLTRANSFERASE MTBA"/>
    <property type="match status" value="1"/>
</dbReference>
<reference evidence="2 3" key="1">
    <citation type="submission" date="2019-08" db="EMBL/GenBank/DDBJ databases">
        <title>In-depth cultivation of the pig gut microbiome towards novel bacterial diversity and tailored functional studies.</title>
        <authorList>
            <person name="Wylensek D."/>
            <person name="Hitch T.C.A."/>
            <person name="Clavel T."/>
        </authorList>
    </citation>
    <scope>NUCLEOTIDE SEQUENCE [LARGE SCALE GENOMIC DNA]</scope>
    <source>
        <strain evidence="2 3">BL-389-WT-3D</strain>
    </source>
</reference>
<gene>
    <name evidence="2" type="ORF">FYJ37_04005</name>
</gene>
<dbReference type="Proteomes" id="UP000462363">
    <property type="component" value="Unassembled WGS sequence"/>
</dbReference>
<dbReference type="InterPro" id="IPR038071">
    <property type="entry name" value="UROD/MetE-like_sf"/>
</dbReference>
<protein>
    <submittedName>
        <fullName evidence="2">Uroporphyrinogen decarboxylase</fullName>
    </submittedName>
</protein>
<evidence type="ECO:0000313" key="2">
    <source>
        <dbReference type="EMBL" id="MSS39545.1"/>
    </source>
</evidence>
<dbReference type="GO" id="GO:0006779">
    <property type="term" value="P:porphyrin-containing compound biosynthetic process"/>
    <property type="evidence" value="ECO:0007669"/>
    <property type="project" value="InterPro"/>
</dbReference>